<gene>
    <name evidence="1" type="ORF">GGR38_003742</name>
</gene>
<evidence type="ECO:0000313" key="2">
    <source>
        <dbReference type="Proteomes" id="UP000548867"/>
    </source>
</evidence>
<name>A0A7W6CHQ7_9SPHN</name>
<dbReference type="AlphaFoldDB" id="A0A7W6CHQ7"/>
<reference evidence="1 2" key="1">
    <citation type="submission" date="2020-08" db="EMBL/GenBank/DDBJ databases">
        <title>Genomic Encyclopedia of Type Strains, Phase IV (KMG-IV): sequencing the most valuable type-strain genomes for metagenomic binning, comparative biology and taxonomic classification.</title>
        <authorList>
            <person name="Goeker M."/>
        </authorList>
    </citation>
    <scope>NUCLEOTIDE SEQUENCE [LARGE SCALE GENOMIC DNA]</scope>
    <source>
        <strain evidence="1 2">DSM 27057</strain>
    </source>
</reference>
<dbReference type="RefSeq" id="WP_183627628.1">
    <property type="nucleotide sequence ID" value="NZ_JACIDX010000016.1"/>
</dbReference>
<dbReference type="Proteomes" id="UP000548867">
    <property type="component" value="Unassembled WGS sequence"/>
</dbReference>
<proteinExistence type="predicted"/>
<accession>A0A7W6CHQ7</accession>
<evidence type="ECO:0000313" key="1">
    <source>
        <dbReference type="EMBL" id="MBB3956776.1"/>
    </source>
</evidence>
<keyword evidence="2" id="KW-1185">Reference proteome</keyword>
<protein>
    <submittedName>
        <fullName evidence="1">Uncharacterized protein</fullName>
    </submittedName>
</protein>
<comment type="caution">
    <text evidence="1">The sequence shown here is derived from an EMBL/GenBank/DDBJ whole genome shotgun (WGS) entry which is preliminary data.</text>
</comment>
<dbReference type="EMBL" id="JACIDX010000016">
    <property type="protein sequence ID" value="MBB3956776.1"/>
    <property type="molecule type" value="Genomic_DNA"/>
</dbReference>
<organism evidence="1 2">
    <name type="scientific">Novosphingobium sediminicola</name>
    <dbReference type="NCBI Taxonomy" id="563162"/>
    <lineage>
        <taxon>Bacteria</taxon>
        <taxon>Pseudomonadati</taxon>
        <taxon>Pseudomonadota</taxon>
        <taxon>Alphaproteobacteria</taxon>
        <taxon>Sphingomonadales</taxon>
        <taxon>Sphingomonadaceae</taxon>
        <taxon>Novosphingobium</taxon>
    </lineage>
</organism>
<sequence length="116" mass="12517">MELRFDHEDWLAQSFATGANADRLATDWHGLATRLAAAHAFQRGCGEAPAMLAGGSFDPHVARLVNDYAPVWDGLSASCNRPFDDVNPVPRGVRKTMSGIEFGVAGPRHPGDRGMK</sequence>